<proteinExistence type="predicted"/>
<dbReference type="PIRSF" id="PIRSF005647">
    <property type="entry name" value="CooC"/>
    <property type="match status" value="1"/>
</dbReference>
<dbReference type="AlphaFoldDB" id="A0A062V3F6"/>
<dbReference type="PANTHER" id="PTHR43384">
    <property type="entry name" value="SEPTUM SITE-DETERMINING PROTEIN MIND HOMOLOG, CHLOROPLASTIC-RELATED"/>
    <property type="match status" value="1"/>
</dbReference>
<comment type="caution">
    <text evidence="4">The sequence shown here is derived from an EMBL/GenBank/DDBJ whole genome shotgun (WGS) entry which is preliminary data.</text>
</comment>
<evidence type="ECO:0000313" key="4">
    <source>
        <dbReference type="EMBL" id="KCZ71153.1"/>
    </source>
</evidence>
<evidence type="ECO:0000256" key="2">
    <source>
        <dbReference type="ARBA" id="ARBA00022840"/>
    </source>
</evidence>
<evidence type="ECO:0000259" key="3">
    <source>
        <dbReference type="Pfam" id="PF01656"/>
    </source>
</evidence>
<dbReference type="InterPro" id="IPR027417">
    <property type="entry name" value="P-loop_NTPase"/>
</dbReference>
<name>A0A062V3F6_9EURY</name>
<dbReference type="GO" id="GO:0051782">
    <property type="term" value="P:negative regulation of cell division"/>
    <property type="evidence" value="ECO:0007669"/>
    <property type="project" value="TreeGrafter"/>
</dbReference>
<feature type="domain" description="CobQ/CobB/MinD/ParA nucleotide binding" evidence="3">
    <location>
        <begin position="4"/>
        <end position="226"/>
    </location>
</feature>
<dbReference type="OrthoDB" id="31168at2157"/>
<dbReference type="PATRIC" id="fig|1392998.3.peg.2744"/>
<reference evidence="4 5" key="1">
    <citation type="journal article" date="2013" name="Nature">
        <title>Anaerobic oxidation of methane coupled to nitrate reduction in a novel archaeal lineage.</title>
        <authorList>
            <person name="Haroon M.F."/>
            <person name="Hu S."/>
            <person name="Shi Y."/>
            <person name="Imelfort M."/>
            <person name="Keller J."/>
            <person name="Hugenholtz P."/>
            <person name="Yuan Z."/>
            <person name="Tyson G.W."/>
        </authorList>
    </citation>
    <scope>NUCLEOTIDE SEQUENCE [LARGE SCALE GENOMIC DNA]</scope>
    <source>
        <strain evidence="4 5">ANME-2d</strain>
    </source>
</reference>
<keyword evidence="1" id="KW-0547">Nucleotide-binding</keyword>
<dbReference type="SUPFAM" id="SSF52540">
    <property type="entry name" value="P-loop containing nucleoside triphosphate hydrolases"/>
    <property type="match status" value="1"/>
</dbReference>
<dbReference type="GO" id="GO:0016887">
    <property type="term" value="F:ATP hydrolysis activity"/>
    <property type="evidence" value="ECO:0007669"/>
    <property type="project" value="TreeGrafter"/>
</dbReference>
<protein>
    <submittedName>
        <fullName evidence="4">CO dehydrogenase maturation factor</fullName>
    </submittedName>
</protein>
<sequence>MVKIAISGKGGVGKTTISGTLARILAREGYDVLAIDADPSMNLASALGVKKLPEPLTELKELIDERAGAGGIFKLNPKVDDIVERFGVTGPDNVKLLVLGTIERGGSGCMCPASSFLKALLRHVILKTNSVVILDMEAGVEHLGRGTTKGIDIMLIVVEPGARSIETAGRIAELARHIDIRRFGAIINKAVGDVKEIEGKLNGYGIAVTGVIPYDTALIQADMDNIAPIDKGGAAIEAMRDIWEKILKRSE</sequence>
<dbReference type="GO" id="GO:0005524">
    <property type="term" value="F:ATP binding"/>
    <property type="evidence" value="ECO:0007669"/>
    <property type="project" value="UniProtKB-KW"/>
</dbReference>
<dbReference type="GO" id="GO:0005829">
    <property type="term" value="C:cytosol"/>
    <property type="evidence" value="ECO:0007669"/>
    <property type="project" value="TreeGrafter"/>
</dbReference>
<dbReference type="EMBL" id="JMIY01000007">
    <property type="protein sequence ID" value="KCZ71153.1"/>
    <property type="molecule type" value="Genomic_DNA"/>
</dbReference>
<dbReference type="InterPro" id="IPR014433">
    <property type="entry name" value="CooC"/>
</dbReference>
<gene>
    <name evidence="4" type="ORF">ANME2D_03185</name>
</gene>
<dbReference type="PANTHER" id="PTHR43384:SF6">
    <property type="entry name" value="SEPTUM SITE-DETERMINING PROTEIN MIND HOMOLOG, CHLOROPLASTIC"/>
    <property type="match status" value="1"/>
</dbReference>
<dbReference type="Pfam" id="PF01656">
    <property type="entry name" value="CbiA"/>
    <property type="match status" value="1"/>
</dbReference>
<dbReference type="FunFam" id="3.40.50.300:FF:001573">
    <property type="entry name" value="Carbon monoxide dehydrogenase accessory protein CooC"/>
    <property type="match status" value="1"/>
</dbReference>
<dbReference type="Proteomes" id="UP000027153">
    <property type="component" value="Unassembled WGS sequence"/>
</dbReference>
<dbReference type="GO" id="GO:0009898">
    <property type="term" value="C:cytoplasmic side of plasma membrane"/>
    <property type="evidence" value="ECO:0007669"/>
    <property type="project" value="TreeGrafter"/>
</dbReference>
<evidence type="ECO:0000313" key="5">
    <source>
        <dbReference type="Proteomes" id="UP000027153"/>
    </source>
</evidence>
<dbReference type="RefSeq" id="WP_048093375.1">
    <property type="nucleotide sequence ID" value="NZ_JMIY01000007.1"/>
</dbReference>
<organism evidence="4 5">
    <name type="scientific">Candidatus Methanoperedens nitratireducens</name>
    <dbReference type="NCBI Taxonomy" id="1392998"/>
    <lineage>
        <taxon>Archaea</taxon>
        <taxon>Methanobacteriati</taxon>
        <taxon>Methanobacteriota</taxon>
        <taxon>Stenosarchaea group</taxon>
        <taxon>Methanomicrobia</taxon>
        <taxon>Methanosarcinales</taxon>
        <taxon>ANME-2 cluster</taxon>
        <taxon>Candidatus Methanoperedentaceae</taxon>
        <taxon>Candidatus Methanoperedens</taxon>
    </lineage>
</organism>
<dbReference type="InterPro" id="IPR002586">
    <property type="entry name" value="CobQ/CobB/MinD/ParA_Nub-bd_dom"/>
</dbReference>
<dbReference type="InterPro" id="IPR050625">
    <property type="entry name" value="ParA/MinD_ATPase"/>
</dbReference>
<accession>A0A062V3F6</accession>
<dbReference type="Gene3D" id="3.40.50.300">
    <property type="entry name" value="P-loop containing nucleotide triphosphate hydrolases"/>
    <property type="match status" value="1"/>
</dbReference>
<keyword evidence="5" id="KW-1185">Reference proteome</keyword>
<keyword evidence="2" id="KW-0067">ATP-binding</keyword>
<evidence type="ECO:0000256" key="1">
    <source>
        <dbReference type="ARBA" id="ARBA00022741"/>
    </source>
</evidence>